<organism evidence="1 2">
    <name type="scientific">Virgibacillus pantothenticus</name>
    <dbReference type="NCBI Taxonomy" id="1473"/>
    <lineage>
        <taxon>Bacteria</taxon>
        <taxon>Bacillati</taxon>
        <taxon>Bacillota</taxon>
        <taxon>Bacilli</taxon>
        <taxon>Bacillales</taxon>
        <taxon>Bacillaceae</taxon>
        <taxon>Virgibacillus</taxon>
    </lineage>
</organism>
<name>A0A0L0QM43_VIRPA</name>
<evidence type="ECO:0000313" key="1">
    <source>
        <dbReference type="EMBL" id="KNE19690.1"/>
    </source>
</evidence>
<reference evidence="2" key="1">
    <citation type="submission" date="2015-07" db="EMBL/GenBank/DDBJ databases">
        <title>Fjat-10053 dsm26.</title>
        <authorList>
            <person name="Liu B."/>
            <person name="Wang J."/>
            <person name="Zhu Y."/>
            <person name="Liu G."/>
            <person name="Chen Q."/>
            <person name="Chen Z."/>
            <person name="Lan J."/>
            <person name="Che J."/>
            <person name="Ge C."/>
            <person name="Shi H."/>
            <person name="Pan Z."/>
            <person name="Liu X."/>
        </authorList>
    </citation>
    <scope>NUCLEOTIDE SEQUENCE [LARGE SCALE GENOMIC DNA]</scope>
    <source>
        <strain evidence="2">DSM 26</strain>
    </source>
</reference>
<dbReference type="AlphaFoldDB" id="A0A0L0QM43"/>
<proteinExistence type="predicted"/>
<dbReference type="GeneID" id="66871264"/>
<dbReference type="Proteomes" id="UP000036780">
    <property type="component" value="Unassembled WGS sequence"/>
</dbReference>
<dbReference type="RefSeq" id="WP_050352238.1">
    <property type="nucleotide sequence ID" value="NZ_CP073011.1"/>
</dbReference>
<dbReference type="OrthoDB" id="2663315at2"/>
<dbReference type="EMBL" id="LGTO01000007">
    <property type="protein sequence ID" value="KNE19690.1"/>
    <property type="molecule type" value="Genomic_DNA"/>
</dbReference>
<gene>
    <name evidence="1" type="ORF">AFK71_14675</name>
</gene>
<protein>
    <submittedName>
        <fullName evidence="1">Uncharacterized protein</fullName>
    </submittedName>
</protein>
<accession>A0A0L0QM43</accession>
<keyword evidence="2" id="KW-1185">Reference proteome</keyword>
<evidence type="ECO:0000313" key="2">
    <source>
        <dbReference type="Proteomes" id="UP000036780"/>
    </source>
</evidence>
<dbReference type="PATRIC" id="fig|1473.5.peg.1576"/>
<sequence>MTQISKDILNFVEEAKREFEAYPFLETYRNQNETLIALRTGEDRDCIAIYRLDGYVANFVQQMQPLPLKRFW</sequence>
<comment type="caution">
    <text evidence="1">The sequence shown here is derived from an EMBL/GenBank/DDBJ whole genome shotgun (WGS) entry which is preliminary data.</text>
</comment>